<dbReference type="FunFam" id="1.10.10.10:FF:000416">
    <property type="entry name" value="Vacuolar protein-sorting-associated protein 36"/>
    <property type="match status" value="1"/>
</dbReference>
<dbReference type="SUPFAM" id="SSF46785">
    <property type="entry name" value="Winged helix' DNA-binding domain"/>
    <property type="match status" value="2"/>
</dbReference>
<comment type="subunit">
    <text evidence="6">Component of the endosomal sorting complex required for transport II (ESCRT-II).</text>
</comment>
<dbReference type="OrthoDB" id="271448at2759"/>
<feature type="region of interest" description="Disordered" evidence="7">
    <location>
        <begin position="282"/>
        <end position="315"/>
    </location>
</feature>
<accession>A0A1E7FDI3</accession>
<dbReference type="InterPro" id="IPR036390">
    <property type="entry name" value="WH_DNA-bd_sf"/>
</dbReference>
<dbReference type="Gene3D" id="1.10.10.10">
    <property type="entry name" value="Winged helix-like DNA-binding domain superfamily/Winged helix DNA-binding domain"/>
    <property type="match status" value="2"/>
</dbReference>
<dbReference type="InterPro" id="IPR040608">
    <property type="entry name" value="Snf8/Vps36"/>
</dbReference>
<dbReference type="Pfam" id="PF04157">
    <property type="entry name" value="EAP30"/>
    <property type="match status" value="1"/>
</dbReference>
<gene>
    <name evidence="8" type="ORF">FRACYDRAFT_238828</name>
</gene>
<evidence type="ECO:0000256" key="2">
    <source>
        <dbReference type="ARBA" id="ARBA00017953"/>
    </source>
</evidence>
<dbReference type="PANTHER" id="PTHR13128">
    <property type="entry name" value="VACUOLAR PROTEIN-SORTING-ASSOCIATED PROTEIN 36"/>
    <property type="match status" value="1"/>
</dbReference>
<reference evidence="8 9" key="1">
    <citation type="submission" date="2016-09" db="EMBL/GenBank/DDBJ databases">
        <title>Extensive genetic diversity and differential bi-allelic expression allows diatom success in the polar Southern Ocean.</title>
        <authorList>
            <consortium name="DOE Joint Genome Institute"/>
            <person name="Mock T."/>
            <person name="Otillar R.P."/>
            <person name="Strauss J."/>
            <person name="Dupont C."/>
            <person name="Frickenhaus S."/>
            <person name="Maumus F."/>
            <person name="Mcmullan M."/>
            <person name="Sanges R."/>
            <person name="Schmutz J."/>
            <person name="Toseland A."/>
            <person name="Valas R."/>
            <person name="Veluchamy A."/>
            <person name="Ward B.J."/>
            <person name="Allen A."/>
            <person name="Barry K."/>
            <person name="Falciatore A."/>
            <person name="Ferrante M."/>
            <person name="Fortunato A.E."/>
            <person name="Gloeckner G."/>
            <person name="Gruber A."/>
            <person name="Hipkin R."/>
            <person name="Janech M."/>
            <person name="Kroth P."/>
            <person name="Leese F."/>
            <person name="Lindquist E."/>
            <person name="Lyon B.R."/>
            <person name="Martin J."/>
            <person name="Mayer C."/>
            <person name="Parker M."/>
            <person name="Quesneville H."/>
            <person name="Raymond J."/>
            <person name="Uhlig C."/>
            <person name="Valentin K.U."/>
            <person name="Worden A.Z."/>
            <person name="Armbrust E.V."/>
            <person name="Bowler C."/>
            <person name="Green B."/>
            <person name="Moulton V."/>
            <person name="Van Oosterhout C."/>
            <person name="Grigoriev I."/>
        </authorList>
    </citation>
    <scope>NUCLEOTIDE SEQUENCE [LARGE SCALE GENOMIC DNA]</scope>
    <source>
        <strain evidence="8 9">CCMP1102</strain>
    </source>
</reference>
<dbReference type="InParanoid" id="A0A1E7FDI3"/>
<dbReference type="GO" id="GO:0043130">
    <property type="term" value="F:ubiquitin binding"/>
    <property type="evidence" value="ECO:0007669"/>
    <property type="project" value="UniProtKB-UniRule"/>
</dbReference>
<keyword evidence="9" id="KW-1185">Reference proteome</keyword>
<evidence type="ECO:0000313" key="9">
    <source>
        <dbReference type="Proteomes" id="UP000095751"/>
    </source>
</evidence>
<evidence type="ECO:0000256" key="5">
    <source>
        <dbReference type="ARBA" id="ARBA00022927"/>
    </source>
</evidence>
<comment type="subcellular location">
    <subcellularLocation>
        <location evidence="6">Cytoplasm</location>
    </subcellularLocation>
    <subcellularLocation>
        <location evidence="6">Endosome</location>
    </subcellularLocation>
</comment>
<dbReference type="GO" id="GO:0043328">
    <property type="term" value="P:protein transport to vacuole involved in ubiquitin-dependent protein catabolic process via the multivesicular body sorting pathway"/>
    <property type="evidence" value="ECO:0007669"/>
    <property type="project" value="UniProtKB-UniRule"/>
</dbReference>
<evidence type="ECO:0000256" key="4">
    <source>
        <dbReference type="ARBA" id="ARBA00022490"/>
    </source>
</evidence>
<dbReference type="EMBL" id="KV784358">
    <property type="protein sequence ID" value="OEU16240.1"/>
    <property type="molecule type" value="Genomic_DNA"/>
</dbReference>
<name>A0A1E7FDI3_9STRA</name>
<evidence type="ECO:0000256" key="7">
    <source>
        <dbReference type="SAM" id="MobiDB-lite"/>
    </source>
</evidence>
<dbReference type="PANTHER" id="PTHR13128:SF12">
    <property type="entry name" value="VACUOLAR PROTEIN-SORTING-ASSOCIATED PROTEIN 36"/>
    <property type="match status" value="1"/>
</dbReference>
<keyword evidence="5 6" id="KW-0653">Protein transport</keyword>
<dbReference type="InterPro" id="IPR037855">
    <property type="entry name" value="Vps36"/>
</dbReference>
<comment type="function">
    <text evidence="6">Component of the ESCRT-II complex (endosomal sorting complex required for transport II), which is required for multivesicular body (MVB) formation and sorting of endosomal cargo proteins into MVBs.</text>
</comment>
<dbReference type="KEGG" id="fcy:FRACYDRAFT_238828"/>
<keyword evidence="6" id="KW-0967">Endosome</keyword>
<sequence length="473" mass="52800">MMSDEDWSPFYCLPKAKLTPSGLIELDNQDNEVLLLRRSNIEFRHEGPTPMAPRPKKLSSSLIWKNRTSYQNLIITITTHRFILLYKNENTNTNTNIIDARFVHLSNVKLSTLVSKGGPSLLSPNSTYKIVFNTQTYDELTLVFRAGSQSGPRDDRDAAIIELKKALERKQWTVTARLQEKKLQQNESFNNSENNNYKVGLDRLMAKSQMRHRNNAQLADVALSGDSEQLLQEAVELLKVIQKYTVLIQKYEGKGDGGGDGNDDEAAATKLKGLLSDMGMTSALTPSQMSGGGGGGGKATLWKSRSNNTTTDQTQRDYHELTARQVADFLVPRLRKQVTHSGGSGMMSLTDVYCLFNRARGTNLISPEDLREACNALDSLNVGLNQRTFPSGITVLQLNDLALSAHSSTEIRNKIISICPITSLEASHILKLSPLLANEQLEEAERLGWLCRDINTSNNNIKFYPNKFITDCW</sequence>
<keyword evidence="4 6" id="KW-0963">Cytoplasm</keyword>
<keyword evidence="3 6" id="KW-0813">Transport</keyword>
<dbReference type="AlphaFoldDB" id="A0A1E7FDI3"/>
<feature type="compositionally biased region" description="Polar residues" evidence="7">
    <location>
        <begin position="303"/>
        <end position="313"/>
    </location>
</feature>
<comment type="similarity">
    <text evidence="1 6">Belongs to the VPS36 family.</text>
</comment>
<dbReference type="GO" id="GO:0031902">
    <property type="term" value="C:late endosome membrane"/>
    <property type="evidence" value="ECO:0007669"/>
    <property type="project" value="UniProtKB-UniRule"/>
</dbReference>
<proteinExistence type="inferred from homology"/>
<evidence type="ECO:0000256" key="1">
    <source>
        <dbReference type="ARBA" id="ARBA00009697"/>
    </source>
</evidence>
<dbReference type="Proteomes" id="UP000095751">
    <property type="component" value="Unassembled WGS sequence"/>
</dbReference>
<evidence type="ECO:0000256" key="6">
    <source>
        <dbReference type="RuleBase" id="RU367095"/>
    </source>
</evidence>
<dbReference type="GO" id="GO:0032266">
    <property type="term" value="F:phosphatidylinositol-3-phosphate binding"/>
    <property type="evidence" value="ECO:0007669"/>
    <property type="project" value="UniProtKB-UniRule"/>
</dbReference>
<evidence type="ECO:0000313" key="8">
    <source>
        <dbReference type="EMBL" id="OEU16240.1"/>
    </source>
</evidence>
<dbReference type="InterPro" id="IPR036388">
    <property type="entry name" value="WH-like_DNA-bd_sf"/>
</dbReference>
<organism evidence="8 9">
    <name type="scientific">Fragilariopsis cylindrus CCMP1102</name>
    <dbReference type="NCBI Taxonomy" id="635003"/>
    <lineage>
        <taxon>Eukaryota</taxon>
        <taxon>Sar</taxon>
        <taxon>Stramenopiles</taxon>
        <taxon>Ochrophyta</taxon>
        <taxon>Bacillariophyta</taxon>
        <taxon>Bacillariophyceae</taxon>
        <taxon>Bacillariophycidae</taxon>
        <taxon>Bacillariales</taxon>
        <taxon>Bacillariaceae</taxon>
        <taxon>Fragilariopsis</taxon>
    </lineage>
</organism>
<evidence type="ECO:0000256" key="3">
    <source>
        <dbReference type="ARBA" id="ARBA00022448"/>
    </source>
</evidence>
<dbReference type="GO" id="GO:0000814">
    <property type="term" value="C:ESCRT II complex"/>
    <property type="evidence" value="ECO:0007669"/>
    <property type="project" value="UniProtKB-UniRule"/>
</dbReference>
<protein>
    <recommendedName>
        <fullName evidence="2 6">Vacuolar protein-sorting-associated protein 36</fullName>
    </recommendedName>
    <alternativeName>
        <fullName evidence="6">ESCRT-II complex subunit VPS36</fullName>
    </alternativeName>
</protein>